<comment type="caution">
    <text evidence="1">The sequence shown here is derived from an EMBL/GenBank/DDBJ whole genome shotgun (WGS) entry which is preliminary data.</text>
</comment>
<protein>
    <submittedName>
        <fullName evidence="1">DUF839 domain-containing protein</fullName>
    </submittedName>
</protein>
<dbReference type="PANTHER" id="PTHR35399">
    <property type="entry name" value="SLR8030 PROTEIN"/>
    <property type="match status" value="1"/>
</dbReference>
<evidence type="ECO:0000313" key="2">
    <source>
        <dbReference type="Proteomes" id="UP001284601"/>
    </source>
</evidence>
<dbReference type="InterPro" id="IPR008557">
    <property type="entry name" value="PhoX"/>
</dbReference>
<evidence type="ECO:0000313" key="1">
    <source>
        <dbReference type="EMBL" id="MDW5595727.1"/>
    </source>
</evidence>
<organism evidence="1 2">
    <name type="scientific">Conexibacter stalactiti</name>
    <dbReference type="NCBI Taxonomy" id="1940611"/>
    <lineage>
        <taxon>Bacteria</taxon>
        <taxon>Bacillati</taxon>
        <taxon>Actinomycetota</taxon>
        <taxon>Thermoleophilia</taxon>
        <taxon>Solirubrobacterales</taxon>
        <taxon>Conexibacteraceae</taxon>
        <taxon>Conexibacter</taxon>
    </lineage>
</organism>
<name>A0ABU4HQX9_9ACTN</name>
<sequence>MADVEFDADGNDMSAARHSRRDVIRGGARYVAGASVAAHILAATGAGDAFAQELRGVAARTGKRGYGPLVKTGGDMSLPRGFRAVSFDALGTVMSDGNKLPGNHDGSACVGAGVKGQAAIFRNHEEETISKAMAPKGAYDRSAPGGVTKAIFDTEKGIHVASAVVLAGTANNCNGGLTPWGSWLTCEEMTDGRRQGFEKDHGYIFEVPLDATGPVEAVPLKAMGRFEHEACAVDPKTGIVYITEDNGDPADGFYRFLPHTRGKLQRGGVLQMLCVQGRSRYDTASGQKVGKRLRCEWVTIRDPDPSDADKHPDAVYQQGLAQGAASFVGLEGARWHRGHVYFSATEGGDAEVGQIWRYTPGPTARQGGILTLVYESPGRKTLDCPDGLEISPRGGVMLCEGGDGNEVDGGDNYIRILSPQGKIEPFARNDAPLDLHEYDDEDFPKPGPIGRSEWSGLCYSPDGKWMFVSISNPGKTYAITGPWENGWA</sequence>
<dbReference type="RefSeq" id="WP_318598065.1">
    <property type="nucleotide sequence ID" value="NZ_JAWSTH010000039.1"/>
</dbReference>
<dbReference type="EMBL" id="JAWSTH010000039">
    <property type="protein sequence ID" value="MDW5595727.1"/>
    <property type="molecule type" value="Genomic_DNA"/>
</dbReference>
<keyword evidence="2" id="KW-1185">Reference proteome</keyword>
<accession>A0ABU4HQX9</accession>
<gene>
    <name evidence="1" type="ORF">R7226_15360</name>
</gene>
<dbReference type="PANTHER" id="PTHR35399:SF4">
    <property type="entry name" value="MEMBRANE PROTEIN"/>
    <property type="match status" value="1"/>
</dbReference>
<dbReference type="Proteomes" id="UP001284601">
    <property type="component" value="Unassembled WGS sequence"/>
</dbReference>
<dbReference type="SUPFAM" id="SSF75011">
    <property type="entry name" value="3-carboxy-cis,cis-mucoante lactonizing enzyme"/>
    <property type="match status" value="1"/>
</dbReference>
<reference evidence="2" key="1">
    <citation type="submission" date="2023-07" db="EMBL/GenBank/DDBJ databases">
        <title>Conexibacter stalactiti sp. nov., isolated from stalactites in a lava cave and emended description of the genus Conexibacter.</title>
        <authorList>
            <person name="Lee S.D."/>
        </authorList>
    </citation>
    <scope>NUCLEOTIDE SEQUENCE [LARGE SCALE GENOMIC DNA]</scope>
    <source>
        <strain evidence="2">KCTC 39840</strain>
    </source>
</reference>
<proteinExistence type="predicted"/>
<dbReference type="Pfam" id="PF05787">
    <property type="entry name" value="PhoX"/>
    <property type="match status" value="1"/>
</dbReference>